<dbReference type="Gene3D" id="2.40.160.50">
    <property type="entry name" value="membrane protein fhac: a member of the omp85/tpsb transporter family"/>
    <property type="match status" value="1"/>
</dbReference>
<dbReference type="InterPro" id="IPR011042">
    <property type="entry name" value="6-blade_b-propeller_TolB-like"/>
</dbReference>
<name>A0ABX7IDD7_9BACT</name>
<organism evidence="1 2">
    <name type="scientific">Dyadobacter sandarakinus</name>
    <dbReference type="NCBI Taxonomy" id="2747268"/>
    <lineage>
        <taxon>Bacteria</taxon>
        <taxon>Pseudomonadati</taxon>
        <taxon>Bacteroidota</taxon>
        <taxon>Cytophagia</taxon>
        <taxon>Cytophagales</taxon>
        <taxon>Spirosomataceae</taxon>
        <taxon>Dyadobacter</taxon>
    </lineage>
</organism>
<keyword evidence="2" id="KW-1185">Reference proteome</keyword>
<dbReference type="EMBL" id="CP056775">
    <property type="protein sequence ID" value="QRR03930.1"/>
    <property type="molecule type" value="Genomic_DNA"/>
</dbReference>
<evidence type="ECO:0000313" key="2">
    <source>
        <dbReference type="Proteomes" id="UP000612680"/>
    </source>
</evidence>
<sequence length="1070" mass="120819">MSIRSIIKLSFAAGLLGIMGICTESAAQRYPSQETFGKNRIQYKTFNWKIFRTTNFEIYHHQGGTALAKLTAQYAESEFDKITDVLGWTPYNRVKIFLYNSPAELEQSNMGLSKLDDLHEQKLDLSQSRVEVAYTGDQLGFRKKLVRDISLLFVYDMLYGGNMKEALQSSLLLTLPEWFMSGTAAYIAEGWSPELNDYMRDFFKNRNVRKPTLMTGNDATLIGHSIWNYIAERYGKDKISDILNLTRIIRTEQTSITSTLGVPSYNRFLRDWRAYYLNQNKNAEQFYTNPTPTWKYKLNEFSISDANAVIKVSPDKKFTAVSEVKGGRYRVYLFDNESGSKKVVRQGKLDFIGGKMRLQPPLLGWARNNTLAVLANESDRKNFYLYENLGTKKMKIKLRRNFRGLDQISDMDISNDCTMLAVSADKAGQNDVFLISVARGSVLPLTSDLYDDLSPRFLKGSSRRVVFASNRPQERLQDSVATDKGNYKTIASSFSLYEHDGTPKSDNLVKLVGTSGNTRVSPVYMDESALVYLSNEKGVANLFKYDRTTKTSTQLTNYIQNIRNADVTLKSGGALGYTYLNDGYYVAAYKNSFDINAAVSTPALNSVAADPKAGGQAAAAKADTATRITGASKLALKEGEVDTDNYEFDEDVLKAFDSRQRRGAFPSTPGNALSRPKAVRENIAIKGPYTYKGLFITNDANSDWRVDPIRGFGYGQSITMNDLLENHVIKGGLFISSNFRNTDLFAEYNNNTYRIDFGVRVDRRNLYVDLESAPQKYRFNQVMVTASYPFSTTSRLSLSPIFASTRLIDFLLPNPDLTSNYGALRTEYVYDNTRVNGMNMMEGTRFKIRYDLFQGLSNGNESFNRISLDFRHYQKIHRDLIFAIRASASHSGGKAPKENVMGGMENWLGNKKEVRTTDSPLNFQKDNRDIFFTDFATNLRGFNLNRLSGTSYMLLNAELRIPLVKYLYRGAITSSFLRNFQIVGFGDIGTAWTGKGPFSENNSLNTQIIGTEDDPFRATVTNFKNPYLMGYGAGVRTTLFGFYAKFDYAWGVDNGYTNKPIPYVTLGYDF</sequence>
<evidence type="ECO:0008006" key="3">
    <source>
        <dbReference type="Google" id="ProtNLM"/>
    </source>
</evidence>
<evidence type="ECO:0000313" key="1">
    <source>
        <dbReference type="EMBL" id="QRR03930.1"/>
    </source>
</evidence>
<protein>
    <recommendedName>
        <fullName evidence="3">WD40-like Beta Propeller Repeat</fullName>
    </recommendedName>
</protein>
<reference evidence="1 2" key="1">
    <citation type="submission" date="2020-06" db="EMBL/GenBank/DDBJ databases">
        <title>Dyadobacter sandarakinus sp. nov., isolated from the soil of the Arctic Yellow River Station.</title>
        <authorList>
            <person name="Zhang Y."/>
            <person name="Peng F."/>
        </authorList>
    </citation>
    <scope>NUCLEOTIDE SEQUENCE [LARGE SCALE GENOMIC DNA]</scope>
    <source>
        <strain evidence="1 2">Q3-56</strain>
    </source>
</reference>
<gene>
    <name evidence="1" type="ORF">HWI92_24960</name>
</gene>
<dbReference type="Gene3D" id="2.120.10.30">
    <property type="entry name" value="TolB, C-terminal domain"/>
    <property type="match status" value="1"/>
</dbReference>
<dbReference type="SUPFAM" id="SSF82171">
    <property type="entry name" value="DPP6 N-terminal domain-like"/>
    <property type="match status" value="1"/>
</dbReference>
<dbReference type="Proteomes" id="UP000612680">
    <property type="component" value="Chromosome"/>
</dbReference>
<accession>A0ABX7IDD7</accession>
<proteinExistence type="predicted"/>